<feature type="domain" description="DUF112" evidence="2">
    <location>
        <begin position="22"/>
        <end position="439"/>
    </location>
</feature>
<accession>A0A7W9EMQ8</accession>
<gene>
    <name evidence="3" type="ORF">FHS76_003603</name>
</gene>
<feature type="transmembrane region" description="Helical" evidence="1">
    <location>
        <begin position="140"/>
        <end position="164"/>
    </location>
</feature>
<feature type="transmembrane region" description="Helical" evidence="1">
    <location>
        <begin position="45"/>
        <end position="67"/>
    </location>
</feature>
<keyword evidence="1" id="KW-0472">Membrane</keyword>
<evidence type="ECO:0000313" key="3">
    <source>
        <dbReference type="EMBL" id="MBB5703694.1"/>
    </source>
</evidence>
<feature type="transmembrane region" description="Helical" evidence="1">
    <location>
        <begin position="620"/>
        <end position="642"/>
    </location>
</feature>
<feature type="transmembrane region" description="Helical" evidence="1">
    <location>
        <begin position="390"/>
        <end position="409"/>
    </location>
</feature>
<feature type="transmembrane region" description="Helical" evidence="1">
    <location>
        <begin position="356"/>
        <end position="378"/>
    </location>
</feature>
<sequence length="663" mass="70690">MDTSFVQYAFDALLILLTPAHILYLALGVVMGLTLGLLPGLGGIAGMAIIMPFLFGMEPSLALAMMIGLTSTTSTSDTFMSVLIGVPGGSSAQATVLDGFPLAKQGYAARALSAAFLSSMIGGIFGAFILSIAFVVAKPILLAVGFGEQLMLVIFALTLVGLLTGPSMAKGLASCCMGLLIGAIGASQATAEYRFTFDTVYLMEGVPLVVVALGIFAFPEIIDVLRRHHTISQTGRLGGGWLQGIRDVVKHWWIVLRCSCIGAIVGFLPGLGGSVIDWIAYGHVVQTSRDKSRFGKGDIRGVIGPESAANAKEGGALIPTLFFGVPGSGTMALLLGGLIVIGVTPGRPMVTKHMDLVFVIIWSIALANILGTAISIGLAKPIAKVTTVPFTWIAPFILVMIFLSAYQATFQWGDIITLIAVGMLGIFMKRFGWSRAALLIGFVLSQRLEASTYRTVQIYGWDVFTRPVSIVIMVLAAVSLYLAYRSRAHAVSDAEVSAMNVSVSTLSKQVGFTVLIVAATLWFAMDVLQLRFLAFVFPLSVSCLLLAFLAWTLFGMLTRKAWPGLISDTDLDVPENAVSTGLLLAWILALPLASAAIGFIFAAPLYIYVFVRKFAQASRLWSVVSAVAVYGVLLILVNGLLIKLPEGLLQEYLSAVRTLYEFR</sequence>
<reference evidence="3 4" key="1">
    <citation type="submission" date="2020-08" db="EMBL/GenBank/DDBJ databases">
        <title>Genomic Encyclopedia of Type Strains, Phase IV (KMG-IV): sequencing the most valuable type-strain genomes for metagenomic binning, comparative biology and taxonomic classification.</title>
        <authorList>
            <person name="Goeker M."/>
        </authorList>
    </citation>
    <scope>NUCLEOTIDE SEQUENCE [LARGE SCALE GENOMIC DNA]</scope>
    <source>
        <strain evidence="3 4">DSM 26944</strain>
    </source>
</reference>
<proteinExistence type="predicted"/>
<organism evidence="3 4">
    <name type="scientific">Brucella daejeonensis</name>
    <dbReference type="NCBI Taxonomy" id="659015"/>
    <lineage>
        <taxon>Bacteria</taxon>
        <taxon>Pseudomonadati</taxon>
        <taxon>Pseudomonadota</taxon>
        <taxon>Alphaproteobacteria</taxon>
        <taxon>Hyphomicrobiales</taxon>
        <taxon>Brucellaceae</taxon>
        <taxon>Brucella/Ochrobactrum group</taxon>
        <taxon>Brucella</taxon>
    </lineage>
</organism>
<protein>
    <submittedName>
        <fullName evidence="3">TctA family transporter</fullName>
    </submittedName>
</protein>
<feature type="transmembrane region" description="Helical" evidence="1">
    <location>
        <begin position="321"/>
        <end position="344"/>
    </location>
</feature>
<feature type="transmembrane region" description="Helical" evidence="1">
    <location>
        <begin position="532"/>
        <end position="554"/>
    </location>
</feature>
<feature type="transmembrane region" description="Helical" evidence="1">
    <location>
        <begin position="583"/>
        <end position="608"/>
    </location>
</feature>
<evidence type="ECO:0000313" key="4">
    <source>
        <dbReference type="Proteomes" id="UP000555546"/>
    </source>
</evidence>
<feature type="transmembrane region" description="Helical" evidence="1">
    <location>
        <begin position="12"/>
        <end position="38"/>
    </location>
</feature>
<keyword evidence="1" id="KW-1133">Transmembrane helix</keyword>
<feature type="transmembrane region" description="Helical" evidence="1">
    <location>
        <begin position="201"/>
        <end position="222"/>
    </location>
</feature>
<evidence type="ECO:0000256" key="1">
    <source>
        <dbReference type="SAM" id="Phobius"/>
    </source>
</evidence>
<dbReference type="InterPro" id="IPR002823">
    <property type="entry name" value="DUF112_TM"/>
</dbReference>
<feature type="transmembrane region" description="Helical" evidence="1">
    <location>
        <begin position="415"/>
        <end position="444"/>
    </location>
</feature>
<dbReference type="AlphaFoldDB" id="A0A7W9EMQ8"/>
<name>A0A7W9EMQ8_9HYPH</name>
<dbReference type="Pfam" id="PF01970">
    <property type="entry name" value="TctA"/>
    <property type="match status" value="1"/>
</dbReference>
<feature type="transmembrane region" description="Helical" evidence="1">
    <location>
        <begin position="112"/>
        <end position="134"/>
    </location>
</feature>
<evidence type="ECO:0000259" key="2">
    <source>
        <dbReference type="Pfam" id="PF01970"/>
    </source>
</evidence>
<dbReference type="Proteomes" id="UP000555546">
    <property type="component" value="Unassembled WGS sequence"/>
</dbReference>
<dbReference type="PANTHER" id="PTHR35342">
    <property type="entry name" value="TRICARBOXYLIC TRANSPORT PROTEIN"/>
    <property type="match status" value="1"/>
</dbReference>
<keyword evidence="4" id="KW-1185">Reference proteome</keyword>
<feature type="transmembrane region" description="Helical" evidence="1">
    <location>
        <begin position="171"/>
        <end position="189"/>
    </location>
</feature>
<comment type="caution">
    <text evidence="3">The sequence shown here is derived from an EMBL/GenBank/DDBJ whole genome shotgun (WGS) entry which is preliminary data.</text>
</comment>
<dbReference type="EMBL" id="JACIJG010000016">
    <property type="protein sequence ID" value="MBB5703694.1"/>
    <property type="molecule type" value="Genomic_DNA"/>
</dbReference>
<dbReference type="PANTHER" id="PTHR35342:SF5">
    <property type="entry name" value="TRICARBOXYLIC TRANSPORT PROTEIN"/>
    <property type="match status" value="1"/>
</dbReference>
<feature type="transmembrane region" description="Helical" evidence="1">
    <location>
        <begin position="464"/>
        <end position="484"/>
    </location>
</feature>
<keyword evidence="1" id="KW-0812">Transmembrane</keyword>
<dbReference type="RefSeq" id="WP_183655825.1">
    <property type="nucleotide sequence ID" value="NZ_JACIJG010000016.1"/>
</dbReference>